<proteinExistence type="predicted"/>
<protein>
    <submittedName>
        <fullName evidence="2">Uncharacterized protein</fullName>
    </submittedName>
</protein>
<feature type="compositionally biased region" description="Low complexity" evidence="1">
    <location>
        <begin position="39"/>
        <end position="50"/>
    </location>
</feature>
<gene>
    <name evidence="2" type="ORF">OJ997_31590</name>
</gene>
<keyword evidence="3" id="KW-1185">Reference proteome</keyword>
<name>A0A9X3NEZ2_9ACTN</name>
<evidence type="ECO:0000313" key="3">
    <source>
        <dbReference type="Proteomes" id="UP001147653"/>
    </source>
</evidence>
<evidence type="ECO:0000256" key="1">
    <source>
        <dbReference type="SAM" id="MobiDB-lite"/>
    </source>
</evidence>
<evidence type="ECO:0000313" key="2">
    <source>
        <dbReference type="EMBL" id="MDA0184889.1"/>
    </source>
</evidence>
<feature type="region of interest" description="Disordered" evidence="1">
    <location>
        <begin position="38"/>
        <end position="64"/>
    </location>
</feature>
<dbReference type="AlphaFoldDB" id="A0A9X3NEZ2"/>
<comment type="caution">
    <text evidence="2">The sequence shown here is derived from an EMBL/GenBank/DDBJ whole genome shotgun (WGS) entry which is preliminary data.</text>
</comment>
<accession>A0A9X3NEZ2</accession>
<dbReference type="EMBL" id="JAPDDP010000090">
    <property type="protein sequence ID" value="MDA0184889.1"/>
    <property type="molecule type" value="Genomic_DNA"/>
</dbReference>
<organism evidence="2 3">
    <name type="scientific">Solirubrobacter phytolaccae</name>
    <dbReference type="NCBI Taxonomy" id="1404360"/>
    <lineage>
        <taxon>Bacteria</taxon>
        <taxon>Bacillati</taxon>
        <taxon>Actinomycetota</taxon>
        <taxon>Thermoleophilia</taxon>
        <taxon>Solirubrobacterales</taxon>
        <taxon>Solirubrobacteraceae</taxon>
        <taxon>Solirubrobacter</taxon>
    </lineage>
</organism>
<dbReference type="Proteomes" id="UP001147653">
    <property type="component" value="Unassembled WGS sequence"/>
</dbReference>
<sequence>MSASTTVTTALDADTFPPLSRARTASTCVPGMSCRRRAVSPPVVRATAPSTSTSYQSAQRSDDAFHAKDTLDGVVAVTRNPPGTVGAVRSGAVVAVSGADSADVFPAASAADTR</sequence>
<reference evidence="2" key="1">
    <citation type="submission" date="2022-10" db="EMBL/GenBank/DDBJ databases">
        <title>The WGS of Solirubrobacter phytolaccae KCTC 29190.</title>
        <authorList>
            <person name="Jiang Z."/>
        </authorList>
    </citation>
    <scope>NUCLEOTIDE SEQUENCE</scope>
    <source>
        <strain evidence="2">KCTC 29190</strain>
    </source>
</reference>